<keyword evidence="1" id="KW-0472">Membrane</keyword>
<dbReference type="AlphaFoldDB" id="A0A7R6PXZ1"/>
<accession>A0A7R6PXZ1</accession>
<dbReference type="Proteomes" id="UP000595564">
    <property type="component" value="Chromosome"/>
</dbReference>
<protein>
    <submittedName>
        <fullName evidence="2">Uncharacterized protein</fullName>
    </submittedName>
</protein>
<feature type="transmembrane region" description="Helical" evidence="1">
    <location>
        <begin position="86"/>
        <end position="108"/>
    </location>
</feature>
<feature type="transmembrane region" description="Helical" evidence="1">
    <location>
        <begin position="12"/>
        <end position="33"/>
    </location>
</feature>
<keyword evidence="1" id="KW-1133">Transmembrane helix</keyword>
<sequence length="173" mass="20326">MFFRKAGKYLTILYSFYFAFFLILYFALFKEYGYASEVYSFSSIFSSFKELSLGIAAVILFYIVDMVSVVGFLTDFYDKRGSIAYYIYYIFSSIFGLIFYAFTFFIVFTPFKGLIARFKEVSLTEVPLLVTYFSLFILIVFLWKIITYWKIKGSVTLIVSGRKKTPFGKERLK</sequence>
<reference evidence="2 3" key="1">
    <citation type="journal article" date="2012" name="Extremophiles">
        <title>Thermotomaculum hydrothermale gen. nov., sp. nov., a novel heterotrophic thermophile within the phylum Acidobacteria from a deep-sea hydrothermal vent chimney in the Southern Okinawa Trough.</title>
        <authorList>
            <person name="Izumi H."/>
            <person name="Nunoura T."/>
            <person name="Miyazaki M."/>
            <person name="Mino S."/>
            <person name="Toki T."/>
            <person name="Takai K."/>
            <person name="Sako Y."/>
            <person name="Sawabe T."/>
            <person name="Nakagawa S."/>
        </authorList>
    </citation>
    <scope>NUCLEOTIDE SEQUENCE [LARGE SCALE GENOMIC DNA]</scope>
    <source>
        <strain evidence="2 3">AC55</strain>
    </source>
</reference>
<evidence type="ECO:0000313" key="2">
    <source>
        <dbReference type="EMBL" id="BBB32840.1"/>
    </source>
</evidence>
<dbReference type="KEGG" id="thyd:TTHT_1325"/>
<keyword evidence="1" id="KW-0812">Transmembrane</keyword>
<name>A0A7R6PXZ1_9BACT</name>
<organism evidence="2 3">
    <name type="scientific">Thermotomaculum hydrothermale</name>
    <dbReference type="NCBI Taxonomy" id="981385"/>
    <lineage>
        <taxon>Bacteria</taxon>
        <taxon>Pseudomonadati</taxon>
        <taxon>Acidobacteriota</taxon>
        <taxon>Holophagae</taxon>
        <taxon>Thermotomaculales</taxon>
        <taxon>Thermotomaculaceae</taxon>
        <taxon>Thermotomaculum</taxon>
    </lineage>
</organism>
<evidence type="ECO:0000256" key="1">
    <source>
        <dbReference type="SAM" id="Phobius"/>
    </source>
</evidence>
<dbReference type="EMBL" id="AP017470">
    <property type="protein sequence ID" value="BBB32840.1"/>
    <property type="molecule type" value="Genomic_DNA"/>
</dbReference>
<gene>
    <name evidence="2" type="ORF">TTHT_1325</name>
</gene>
<proteinExistence type="predicted"/>
<evidence type="ECO:0000313" key="3">
    <source>
        <dbReference type="Proteomes" id="UP000595564"/>
    </source>
</evidence>
<dbReference type="RefSeq" id="WP_201327142.1">
    <property type="nucleotide sequence ID" value="NZ_AP017470.1"/>
</dbReference>
<feature type="transmembrane region" description="Helical" evidence="1">
    <location>
        <begin position="128"/>
        <end position="146"/>
    </location>
</feature>
<feature type="transmembrane region" description="Helical" evidence="1">
    <location>
        <begin position="53"/>
        <end position="74"/>
    </location>
</feature>
<keyword evidence="3" id="KW-1185">Reference proteome</keyword>